<evidence type="ECO:0008006" key="4">
    <source>
        <dbReference type="Google" id="ProtNLM"/>
    </source>
</evidence>
<evidence type="ECO:0000313" key="3">
    <source>
        <dbReference type="Proteomes" id="UP000036923"/>
    </source>
</evidence>
<evidence type="ECO:0000256" key="1">
    <source>
        <dbReference type="SAM" id="Phobius"/>
    </source>
</evidence>
<dbReference type="EMBL" id="LGTC01000001">
    <property type="protein sequence ID" value="KNY27879.1"/>
    <property type="molecule type" value="Genomic_DNA"/>
</dbReference>
<feature type="transmembrane region" description="Helical" evidence="1">
    <location>
        <begin position="133"/>
        <end position="156"/>
    </location>
</feature>
<feature type="transmembrane region" description="Helical" evidence="1">
    <location>
        <begin position="162"/>
        <end position="183"/>
    </location>
</feature>
<dbReference type="STRING" id="398512.Bccel_3150"/>
<dbReference type="InterPro" id="IPR032690">
    <property type="entry name" value="CarS"/>
</dbReference>
<dbReference type="PANTHER" id="PTHR39650:SF1">
    <property type="entry name" value="CDP-ARCHAEOL SYNTHASE"/>
    <property type="match status" value="1"/>
</dbReference>
<proteinExistence type="predicted"/>
<dbReference type="eggNOG" id="COG0575">
    <property type="taxonomic scope" value="Bacteria"/>
</dbReference>
<dbReference type="RefSeq" id="WP_036942060.1">
    <property type="nucleotide sequence ID" value="NZ_JQKC01000017.1"/>
</dbReference>
<feature type="transmembrane region" description="Helical" evidence="1">
    <location>
        <begin position="6"/>
        <end position="23"/>
    </location>
</feature>
<keyword evidence="1" id="KW-1133">Transmembrane helix</keyword>
<keyword evidence="3" id="KW-1185">Reference proteome</keyword>
<keyword evidence="1" id="KW-0472">Membrane</keyword>
<protein>
    <recommendedName>
        <fullName evidence="4">CDP-archaeol synthase</fullName>
    </recommendedName>
</protein>
<dbReference type="Pfam" id="PF01864">
    <property type="entry name" value="CarS-like"/>
    <property type="match status" value="1"/>
</dbReference>
<organism evidence="2 3">
    <name type="scientific">Pseudobacteroides cellulosolvens ATCC 35603 = DSM 2933</name>
    <dbReference type="NCBI Taxonomy" id="398512"/>
    <lineage>
        <taxon>Bacteria</taxon>
        <taxon>Bacillati</taxon>
        <taxon>Bacillota</taxon>
        <taxon>Clostridia</taxon>
        <taxon>Eubacteriales</taxon>
        <taxon>Oscillospiraceae</taxon>
        <taxon>Pseudobacteroides</taxon>
    </lineage>
</organism>
<sequence length="190" mass="21732">MYITLFPVILAGIFNMIWCKLPVCNFMKKPIDGGVLVWDKRRLFGDNKTWKGFIGMILGGAVLTILWGLICETSTFLTVHNYIYITRENTILYNAVMGVLFGIAYAIFELPNSFIKRRMDIKPGKTTGGFKKVLFIFMDQADSIFGCVLVVCIVYSMSIQFYFAYVLVGALTHIILNMLLYLVKLRKNMF</sequence>
<gene>
    <name evidence="2" type="ORF">Bccel_3150</name>
</gene>
<dbReference type="PANTHER" id="PTHR39650">
    <property type="entry name" value="CDP-ARCHAEOL SYNTHASE"/>
    <property type="match status" value="1"/>
</dbReference>
<dbReference type="PATRIC" id="fig|398512.5.peg.3299"/>
<dbReference type="Proteomes" id="UP000036923">
    <property type="component" value="Unassembled WGS sequence"/>
</dbReference>
<comment type="caution">
    <text evidence="2">The sequence shown here is derived from an EMBL/GenBank/DDBJ whole genome shotgun (WGS) entry which is preliminary data.</text>
</comment>
<accession>A0A0L6JQ18</accession>
<reference evidence="3" key="1">
    <citation type="submission" date="2015-07" db="EMBL/GenBank/DDBJ databases">
        <title>Near-Complete Genome Sequence of the Cellulolytic Bacterium Bacteroides (Pseudobacteroides) cellulosolvens ATCC 35603.</title>
        <authorList>
            <person name="Dassa B."/>
            <person name="Utturkar S.M."/>
            <person name="Klingeman D.M."/>
            <person name="Hurt R.A."/>
            <person name="Keller M."/>
            <person name="Xu J."/>
            <person name="Reddy Y.H.K."/>
            <person name="Borovok I."/>
            <person name="Grinberg I.R."/>
            <person name="Lamed R."/>
            <person name="Zhivin O."/>
            <person name="Bayer E.A."/>
            <person name="Brown S.D."/>
        </authorList>
    </citation>
    <scope>NUCLEOTIDE SEQUENCE [LARGE SCALE GENOMIC DNA]</scope>
    <source>
        <strain evidence="3">DSM 2933</strain>
    </source>
</reference>
<keyword evidence="1" id="KW-0812">Transmembrane</keyword>
<feature type="transmembrane region" description="Helical" evidence="1">
    <location>
        <begin position="90"/>
        <end position="112"/>
    </location>
</feature>
<feature type="transmembrane region" description="Helical" evidence="1">
    <location>
        <begin position="50"/>
        <end position="70"/>
    </location>
</feature>
<name>A0A0L6JQ18_9FIRM</name>
<evidence type="ECO:0000313" key="2">
    <source>
        <dbReference type="EMBL" id="KNY27879.1"/>
    </source>
</evidence>
<dbReference type="AlphaFoldDB" id="A0A0L6JQ18"/>
<dbReference type="OrthoDB" id="1429078at2"/>